<comment type="caution">
    <text evidence="1">The sequence shown here is derived from an EMBL/GenBank/DDBJ whole genome shotgun (WGS) entry which is preliminary data.</text>
</comment>
<evidence type="ECO:0000313" key="1">
    <source>
        <dbReference type="EMBL" id="MCV3274296.1"/>
    </source>
</evidence>
<dbReference type="Proteomes" id="UP001208690">
    <property type="component" value="Unassembled WGS sequence"/>
</dbReference>
<protein>
    <submittedName>
        <fullName evidence="1">RidA family protein</fullName>
    </submittedName>
</protein>
<dbReference type="PANTHER" id="PTHR47328:SF1">
    <property type="entry name" value="RUTC FAMILY PROTEIN YOAB"/>
    <property type="match status" value="1"/>
</dbReference>
<organism evidence="1 2">
    <name type="scientific">Roseobacter sinensis</name>
    <dbReference type="NCBI Taxonomy" id="2931391"/>
    <lineage>
        <taxon>Bacteria</taxon>
        <taxon>Pseudomonadati</taxon>
        <taxon>Pseudomonadota</taxon>
        <taxon>Alphaproteobacteria</taxon>
        <taxon>Rhodobacterales</taxon>
        <taxon>Roseobacteraceae</taxon>
        <taxon>Roseobacter</taxon>
    </lineage>
</organism>
<dbReference type="PANTHER" id="PTHR47328">
    <property type="match status" value="1"/>
</dbReference>
<dbReference type="RefSeq" id="WP_263846500.1">
    <property type="nucleotide sequence ID" value="NZ_JALIEB010000036.1"/>
</dbReference>
<dbReference type="CDD" id="cd06150">
    <property type="entry name" value="YjgF_YER057c_UK114_like_2"/>
    <property type="match status" value="1"/>
</dbReference>
<dbReference type="SUPFAM" id="SSF55298">
    <property type="entry name" value="YjgF-like"/>
    <property type="match status" value="1"/>
</dbReference>
<dbReference type="Pfam" id="PF01042">
    <property type="entry name" value="Ribonuc_L-PSP"/>
    <property type="match status" value="1"/>
</dbReference>
<accession>A0ABT3BL60</accession>
<reference evidence="1 2" key="1">
    <citation type="submission" date="2022-04" db="EMBL/GenBank/DDBJ databases">
        <title>Roseobacter sp. WL0113 is a bacterium isolated from neritic sediment.</title>
        <authorList>
            <person name="Wang L."/>
            <person name="He W."/>
            <person name="Zhang D.-F."/>
        </authorList>
    </citation>
    <scope>NUCLEOTIDE SEQUENCE [LARGE SCALE GENOMIC DNA]</scope>
    <source>
        <strain evidence="1 2">WL0113</strain>
    </source>
</reference>
<gene>
    <name evidence="1" type="ORF">MUB52_22935</name>
</gene>
<sequence>MNIKRIISSTRGRSDAVVYNGMAFLVAYDPDAADGVQAQTRNSLSFLDTKLSEVGSGKQALLQVTVFLSDMSMKPDMDEVWCDWIGPEENWPQRACVGADLGDKATLIEITAIAAQSKS</sequence>
<dbReference type="EMBL" id="JALIEB010000036">
    <property type="protein sequence ID" value="MCV3274296.1"/>
    <property type="molecule type" value="Genomic_DNA"/>
</dbReference>
<evidence type="ECO:0000313" key="2">
    <source>
        <dbReference type="Proteomes" id="UP001208690"/>
    </source>
</evidence>
<dbReference type="Gene3D" id="3.30.1330.40">
    <property type="entry name" value="RutC-like"/>
    <property type="match status" value="1"/>
</dbReference>
<dbReference type="InterPro" id="IPR035709">
    <property type="entry name" value="YoaB-like"/>
</dbReference>
<keyword evidence="2" id="KW-1185">Reference proteome</keyword>
<proteinExistence type="predicted"/>
<dbReference type="InterPro" id="IPR006175">
    <property type="entry name" value="YjgF/YER057c/UK114"/>
</dbReference>
<name>A0ABT3BL60_9RHOB</name>
<dbReference type="InterPro" id="IPR035959">
    <property type="entry name" value="RutC-like_sf"/>
</dbReference>